<keyword evidence="7" id="KW-1185">Reference proteome</keyword>
<evidence type="ECO:0000313" key="7">
    <source>
        <dbReference type="Proteomes" id="UP000193077"/>
    </source>
</evidence>
<keyword evidence="2" id="KW-0223">Dioxygenase</keyword>
<accession>A0A1Y5T975</accession>
<feature type="transmembrane region" description="Helical" evidence="4">
    <location>
        <begin position="280"/>
        <end position="298"/>
    </location>
</feature>
<evidence type="ECO:0000256" key="2">
    <source>
        <dbReference type="ARBA" id="ARBA00022964"/>
    </source>
</evidence>
<name>A0A1Y5T975_9RHOB</name>
<keyword evidence="4" id="KW-0812">Transmembrane</keyword>
<proteinExistence type="inferred from homology"/>
<evidence type="ECO:0000259" key="5">
    <source>
        <dbReference type="Pfam" id="PF05118"/>
    </source>
</evidence>
<evidence type="ECO:0000313" key="6">
    <source>
        <dbReference type="EMBL" id="SLN55108.1"/>
    </source>
</evidence>
<sequence>MGFAILAIFVLCSIYVQTRGKLRHELIRRRITDHANLFAPLNCLFYAFSKVPTTPYVDPALFPELKPLQDNWETIRDEAVQLNSAGAIKASDDLDDIGFNSFFKTGWTRFYLKWYGSSLGSAKETCPVTTQMVEQIPSIKGAMFASLPPGATLVRHRDPFAGSLRYHMGLTTPNDDGCYINVDGENYSWRDGEVVMFDETYIHHAENTTDANRIVLFLDIKRPVTFAPINWINTAFSNIVMSASATKNVPGDKVGAVNKAFAWIYKVRAFGKRIKAWNKTVYYAIQYGIYAGIIYLIFF</sequence>
<evidence type="ECO:0000256" key="1">
    <source>
        <dbReference type="ARBA" id="ARBA00007730"/>
    </source>
</evidence>
<dbReference type="EMBL" id="FWFO01000002">
    <property type="protein sequence ID" value="SLN55108.1"/>
    <property type="molecule type" value="Genomic_DNA"/>
</dbReference>
<dbReference type="InterPro" id="IPR027443">
    <property type="entry name" value="IPNS-like_sf"/>
</dbReference>
<reference evidence="6 7" key="1">
    <citation type="submission" date="2017-03" db="EMBL/GenBank/DDBJ databases">
        <authorList>
            <person name="Afonso C.L."/>
            <person name="Miller P.J."/>
            <person name="Scott M.A."/>
            <person name="Spackman E."/>
            <person name="Goraichik I."/>
            <person name="Dimitrov K.M."/>
            <person name="Suarez D.L."/>
            <person name="Swayne D.E."/>
        </authorList>
    </citation>
    <scope>NUCLEOTIDE SEQUENCE [LARGE SCALE GENOMIC DNA]</scope>
    <source>
        <strain evidence="6 7">CECT 7639</strain>
    </source>
</reference>
<keyword evidence="4" id="KW-1133">Transmembrane helix</keyword>
<dbReference type="InterPro" id="IPR051821">
    <property type="entry name" value="Asp/Asn_beta-hydroxylase"/>
</dbReference>
<keyword evidence="4" id="KW-0472">Membrane</keyword>
<comment type="similarity">
    <text evidence="1">Belongs to the aspartyl/asparaginyl beta-hydroxylase family.</text>
</comment>
<dbReference type="OrthoDB" id="21665at2"/>
<dbReference type="Proteomes" id="UP000193077">
    <property type="component" value="Unassembled WGS sequence"/>
</dbReference>
<gene>
    <name evidence="6" type="ORF">TRL7639_02934</name>
</gene>
<dbReference type="PANTHER" id="PTHR46332:SF5">
    <property type="entry name" value="ASPARTATE BETA-HYDROXYLASE DOMAIN CONTAINING 2"/>
    <property type="match status" value="1"/>
</dbReference>
<dbReference type="Gene3D" id="2.60.120.330">
    <property type="entry name" value="B-lactam Antibiotic, Isopenicillin N Synthase, Chain"/>
    <property type="match status" value="1"/>
</dbReference>
<keyword evidence="3" id="KW-0560">Oxidoreductase</keyword>
<evidence type="ECO:0000256" key="3">
    <source>
        <dbReference type="ARBA" id="ARBA00023002"/>
    </source>
</evidence>
<evidence type="ECO:0000256" key="4">
    <source>
        <dbReference type="SAM" id="Phobius"/>
    </source>
</evidence>
<dbReference type="RefSeq" id="WP_085796602.1">
    <property type="nucleotide sequence ID" value="NZ_FWFO01000002.1"/>
</dbReference>
<dbReference type="GO" id="GO:0051213">
    <property type="term" value="F:dioxygenase activity"/>
    <property type="evidence" value="ECO:0007669"/>
    <property type="project" value="UniProtKB-KW"/>
</dbReference>
<dbReference type="AlphaFoldDB" id="A0A1Y5T975"/>
<dbReference type="PANTHER" id="PTHR46332">
    <property type="entry name" value="ASPARTATE BETA-HYDROXYLASE DOMAIN-CONTAINING PROTEIN 2"/>
    <property type="match status" value="1"/>
</dbReference>
<dbReference type="Pfam" id="PF05118">
    <property type="entry name" value="Asp_Arg_Hydrox"/>
    <property type="match status" value="1"/>
</dbReference>
<dbReference type="SUPFAM" id="SSF51197">
    <property type="entry name" value="Clavaminate synthase-like"/>
    <property type="match status" value="1"/>
</dbReference>
<protein>
    <submittedName>
        <fullName evidence="6">Aspartyl/Asparaginyl beta-hydroxylase</fullName>
    </submittedName>
</protein>
<dbReference type="InterPro" id="IPR007803">
    <property type="entry name" value="Asp/Arg/Pro-Hydrxlase"/>
</dbReference>
<organism evidence="6 7">
    <name type="scientific">Falsiruegeria litorea R37</name>
    <dbReference type="NCBI Taxonomy" id="1200284"/>
    <lineage>
        <taxon>Bacteria</taxon>
        <taxon>Pseudomonadati</taxon>
        <taxon>Pseudomonadota</taxon>
        <taxon>Alphaproteobacteria</taxon>
        <taxon>Rhodobacterales</taxon>
        <taxon>Roseobacteraceae</taxon>
        <taxon>Falsiruegeria</taxon>
    </lineage>
</organism>
<feature type="domain" description="Aspartyl/asparaginy/proline hydroxylase" evidence="5">
    <location>
        <begin position="70"/>
        <end position="223"/>
    </location>
</feature>